<dbReference type="NCBIfam" id="NF038196">
    <property type="entry name" value="ferrodoxin_EFR1"/>
    <property type="match status" value="1"/>
</dbReference>
<dbReference type="InterPro" id="IPR017896">
    <property type="entry name" value="4Fe4S_Fe-S-bd"/>
</dbReference>
<dbReference type="Gene3D" id="3.40.50.360">
    <property type="match status" value="1"/>
</dbReference>
<keyword evidence="6" id="KW-0408">Iron</keyword>
<evidence type="ECO:0000256" key="1">
    <source>
        <dbReference type="ARBA" id="ARBA00022448"/>
    </source>
</evidence>
<feature type="domain" description="4Fe-4S ferredoxin-type" evidence="8">
    <location>
        <begin position="186"/>
        <end position="216"/>
    </location>
</feature>
<dbReference type="AlphaFoldDB" id="B9E3M3"/>
<sequence length="270" mass="30193">MKEEYVMNPTIYYFSATGNSLTIARQIAKGLGNCTIKSMAVGATDEPAGGPDNPIGFVFPVFYIGLPRLVKRFVQKVNIIKGTYCFAFINFGGNGADTLGMLDDILKEKGVYLSYATGVKMPGNYIVKYQAFAHDVVQKLIKKAMEKADEAAGAVADGKLHPVKRKARLFSKMVNRNYLYKGISEWDEKFKVSEKCSGCGLCARVCPVNNIKMEERNPIWQHHCERCLACIQWCPYEAIEYGKSTIGRTRYHNPNVKVEDIIRGSTCENI</sequence>
<organism evidence="9 10">
    <name type="scientific">Clostridium kluyveri (strain NBRC 12016)</name>
    <dbReference type="NCBI Taxonomy" id="583346"/>
    <lineage>
        <taxon>Bacteria</taxon>
        <taxon>Bacillati</taxon>
        <taxon>Bacillota</taxon>
        <taxon>Clostridia</taxon>
        <taxon>Eubacteriales</taxon>
        <taxon>Clostridiaceae</taxon>
        <taxon>Clostridium</taxon>
    </lineage>
</organism>
<proteinExistence type="predicted"/>
<evidence type="ECO:0000256" key="4">
    <source>
        <dbReference type="ARBA" id="ARBA00022737"/>
    </source>
</evidence>
<dbReference type="PROSITE" id="PS00198">
    <property type="entry name" value="4FE4S_FER_1"/>
    <property type="match status" value="2"/>
</dbReference>
<dbReference type="SUPFAM" id="SSF52218">
    <property type="entry name" value="Flavoproteins"/>
    <property type="match status" value="1"/>
</dbReference>
<keyword evidence="7" id="KW-0411">Iron-sulfur</keyword>
<dbReference type="PANTHER" id="PTHR43687">
    <property type="entry name" value="ADENYLYLSULFATE REDUCTASE, BETA SUBUNIT"/>
    <property type="match status" value="1"/>
</dbReference>
<dbReference type="InterPro" id="IPR017900">
    <property type="entry name" value="4Fe4S_Fe_S_CS"/>
</dbReference>
<evidence type="ECO:0000313" key="9">
    <source>
        <dbReference type="EMBL" id="BAH07098.1"/>
    </source>
</evidence>
<reference evidence="10" key="1">
    <citation type="submission" date="2005-09" db="EMBL/GenBank/DDBJ databases">
        <title>Complete genome sequence of Clostridium kluyveri and comparative genomics of Clostridia species.</title>
        <authorList>
            <person name="Inui M."/>
            <person name="Nonaka H."/>
            <person name="Shinoda Y."/>
            <person name="Ikenaga Y."/>
            <person name="Abe M."/>
            <person name="Naito K."/>
            <person name="Vertes A.A."/>
            <person name="Yukawa H."/>
        </authorList>
    </citation>
    <scope>NUCLEOTIDE SEQUENCE [LARGE SCALE GENOMIC DNA]</scope>
    <source>
        <strain evidence="10">NBRC 12016</strain>
    </source>
</reference>
<dbReference type="KEGG" id="ckr:CKR_2047"/>
<evidence type="ECO:0000256" key="5">
    <source>
        <dbReference type="ARBA" id="ARBA00022982"/>
    </source>
</evidence>
<keyword evidence="2" id="KW-0004">4Fe-4S</keyword>
<accession>B9E3M3</accession>
<gene>
    <name evidence="9" type="ordered locus">CKR_2047</name>
</gene>
<dbReference type="GO" id="GO:0046872">
    <property type="term" value="F:metal ion binding"/>
    <property type="evidence" value="ECO:0007669"/>
    <property type="project" value="UniProtKB-KW"/>
</dbReference>
<dbReference type="SUPFAM" id="SSF54862">
    <property type="entry name" value="4Fe-4S ferredoxins"/>
    <property type="match status" value="1"/>
</dbReference>
<dbReference type="Gene3D" id="3.30.70.20">
    <property type="match status" value="1"/>
</dbReference>
<keyword evidence="5" id="KW-0249">Electron transport</keyword>
<dbReference type="Proteomes" id="UP000007969">
    <property type="component" value="Chromosome"/>
</dbReference>
<evidence type="ECO:0000256" key="6">
    <source>
        <dbReference type="ARBA" id="ARBA00023004"/>
    </source>
</evidence>
<feature type="domain" description="4Fe-4S ferredoxin-type" evidence="8">
    <location>
        <begin position="224"/>
        <end position="244"/>
    </location>
</feature>
<dbReference type="PANTHER" id="PTHR43687:SF6">
    <property type="entry name" value="L-ASPARTATE SEMIALDEHYDE SULFURTRANSFERASE IRON-SULFUR SUBUNIT"/>
    <property type="match status" value="1"/>
</dbReference>
<evidence type="ECO:0000256" key="2">
    <source>
        <dbReference type="ARBA" id="ARBA00022485"/>
    </source>
</evidence>
<name>B9E3M3_CLOK1</name>
<keyword evidence="3" id="KW-0479">Metal-binding</keyword>
<keyword evidence="1" id="KW-0813">Transport</keyword>
<dbReference type="Pfam" id="PF13237">
    <property type="entry name" value="Fer4_10"/>
    <property type="match status" value="1"/>
</dbReference>
<dbReference type="PROSITE" id="PS51379">
    <property type="entry name" value="4FE4S_FER_2"/>
    <property type="match status" value="2"/>
</dbReference>
<dbReference type="HOGENOM" id="CLU_068049_0_0_9"/>
<dbReference type="InterPro" id="IPR047964">
    <property type="entry name" value="EFR1-like"/>
</dbReference>
<dbReference type="InterPro" id="IPR050572">
    <property type="entry name" value="Fe-S_Ferredoxin"/>
</dbReference>
<evidence type="ECO:0000259" key="8">
    <source>
        <dbReference type="PROSITE" id="PS51379"/>
    </source>
</evidence>
<protein>
    <recommendedName>
        <fullName evidence="8">4Fe-4S ferredoxin-type domain-containing protein</fullName>
    </recommendedName>
</protein>
<dbReference type="InterPro" id="IPR029039">
    <property type="entry name" value="Flavoprotein-like_sf"/>
</dbReference>
<evidence type="ECO:0000313" key="10">
    <source>
        <dbReference type="Proteomes" id="UP000007969"/>
    </source>
</evidence>
<evidence type="ECO:0000256" key="3">
    <source>
        <dbReference type="ARBA" id="ARBA00022723"/>
    </source>
</evidence>
<dbReference type="GO" id="GO:0051539">
    <property type="term" value="F:4 iron, 4 sulfur cluster binding"/>
    <property type="evidence" value="ECO:0007669"/>
    <property type="project" value="UniProtKB-KW"/>
</dbReference>
<keyword evidence="4" id="KW-0677">Repeat</keyword>
<evidence type="ECO:0000256" key="7">
    <source>
        <dbReference type="ARBA" id="ARBA00023014"/>
    </source>
</evidence>
<dbReference type="EMBL" id="AP009049">
    <property type="protein sequence ID" value="BAH07098.1"/>
    <property type="molecule type" value="Genomic_DNA"/>
</dbReference>